<protein>
    <recommendedName>
        <fullName evidence="6">HAMP domain-containing protein</fullName>
    </recommendedName>
</protein>
<evidence type="ECO:0000256" key="2">
    <source>
        <dbReference type="SAM" id="MobiDB-lite"/>
    </source>
</evidence>
<proteinExistence type="predicted"/>
<feature type="coiled-coil region" evidence="1">
    <location>
        <begin position="212"/>
        <end position="246"/>
    </location>
</feature>
<name>D6U8N9_KTERA</name>
<dbReference type="InParanoid" id="D6U8N9"/>
<accession>D6U8N9</accession>
<comment type="caution">
    <text evidence="4">The sequence shown here is derived from an EMBL/GenBank/DDBJ whole genome shotgun (WGS) entry which is preliminary data.</text>
</comment>
<keyword evidence="1" id="KW-0175">Coiled coil</keyword>
<sequence length="383" mass="43171">MQQTTSTFTEKKPSLLSWWYQLTAIPEPPQGRATFAQRETVRKSRFLSVIVGCLLISFVFFIPGCLVLPNHYVIVADVGMMPICIIALVLNKLRKPIVAGILLTIAFEAALTMVVLTSIPFDPPTLQQYELFVFGEVLAVSLITPEAVWVVALYNISFIIWSLFFQEYKDAALISELQTQFWAILVRPVAVQFVTAGVTYLWVKGATGAIERADRAEMRTQLEVQMRELEEERNEEKRRVEEFITRIVNDHATAMNKGEISKIPAGEYPTQLWPLINVFNMLQARAQRARLSENQYSQLQQIILRATTLANQGRFPVDRPTGTILDPLVAALKRQEILRGKGGAPASVADRYVSAAQVPLQPTQPQQPIQGELQPFDMPPFDR</sequence>
<keyword evidence="3" id="KW-1133">Transmembrane helix</keyword>
<dbReference type="Proteomes" id="UP000004508">
    <property type="component" value="Unassembled WGS sequence"/>
</dbReference>
<dbReference type="STRING" id="485913.Krac_0077"/>
<keyword evidence="5" id="KW-1185">Reference proteome</keyword>
<dbReference type="AlphaFoldDB" id="D6U8N9"/>
<evidence type="ECO:0000313" key="5">
    <source>
        <dbReference type="Proteomes" id="UP000004508"/>
    </source>
</evidence>
<feature type="transmembrane region" description="Helical" evidence="3">
    <location>
        <begin position="97"/>
        <end position="119"/>
    </location>
</feature>
<feature type="transmembrane region" description="Helical" evidence="3">
    <location>
        <begin position="184"/>
        <end position="203"/>
    </location>
</feature>
<feature type="transmembrane region" description="Helical" evidence="3">
    <location>
        <begin position="139"/>
        <end position="164"/>
    </location>
</feature>
<feature type="compositionally biased region" description="Low complexity" evidence="2">
    <location>
        <begin position="361"/>
        <end position="370"/>
    </location>
</feature>
<evidence type="ECO:0000256" key="1">
    <source>
        <dbReference type="SAM" id="Coils"/>
    </source>
</evidence>
<evidence type="ECO:0008006" key="6">
    <source>
        <dbReference type="Google" id="ProtNLM"/>
    </source>
</evidence>
<evidence type="ECO:0000256" key="3">
    <source>
        <dbReference type="SAM" id="Phobius"/>
    </source>
</evidence>
<reference evidence="4 5" key="1">
    <citation type="journal article" date="2011" name="Stand. Genomic Sci.">
        <title>Non-contiguous finished genome sequence and contextual data of the filamentous soil bacterium Ktedonobacter racemifer type strain (SOSP1-21).</title>
        <authorList>
            <person name="Chang Y.J."/>
            <person name="Land M."/>
            <person name="Hauser L."/>
            <person name="Chertkov O."/>
            <person name="Del Rio T.G."/>
            <person name="Nolan M."/>
            <person name="Copeland A."/>
            <person name="Tice H."/>
            <person name="Cheng J.F."/>
            <person name="Lucas S."/>
            <person name="Han C."/>
            <person name="Goodwin L."/>
            <person name="Pitluck S."/>
            <person name="Ivanova N."/>
            <person name="Ovchinikova G."/>
            <person name="Pati A."/>
            <person name="Chen A."/>
            <person name="Palaniappan K."/>
            <person name="Mavromatis K."/>
            <person name="Liolios K."/>
            <person name="Brettin T."/>
            <person name="Fiebig A."/>
            <person name="Rohde M."/>
            <person name="Abt B."/>
            <person name="Goker M."/>
            <person name="Detter J.C."/>
            <person name="Woyke T."/>
            <person name="Bristow J."/>
            <person name="Eisen J.A."/>
            <person name="Markowitz V."/>
            <person name="Hugenholtz P."/>
            <person name="Kyrpides N.C."/>
            <person name="Klenk H.P."/>
            <person name="Lapidus A."/>
        </authorList>
    </citation>
    <scope>NUCLEOTIDE SEQUENCE [LARGE SCALE GENOMIC DNA]</scope>
    <source>
        <strain evidence="5">DSM 44963</strain>
    </source>
</reference>
<keyword evidence="3" id="KW-0812">Transmembrane</keyword>
<organism evidence="4 5">
    <name type="scientific">Ktedonobacter racemifer DSM 44963</name>
    <dbReference type="NCBI Taxonomy" id="485913"/>
    <lineage>
        <taxon>Bacteria</taxon>
        <taxon>Bacillati</taxon>
        <taxon>Chloroflexota</taxon>
        <taxon>Ktedonobacteria</taxon>
        <taxon>Ktedonobacterales</taxon>
        <taxon>Ktedonobacteraceae</taxon>
        <taxon>Ktedonobacter</taxon>
    </lineage>
</organism>
<evidence type="ECO:0000313" key="4">
    <source>
        <dbReference type="EMBL" id="EFH79599.1"/>
    </source>
</evidence>
<feature type="transmembrane region" description="Helical" evidence="3">
    <location>
        <begin position="72"/>
        <end position="90"/>
    </location>
</feature>
<feature type="region of interest" description="Disordered" evidence="2">
    <location>
        <begin position="361"/>
        <end position="383"/>
    </location>
</feature>
<dbReference type="EMBL" id="ADVG01000006">
    <property type="protein sequence ID" value="EFH79599.1"/>
    <property type="molecule type" value="Genomic_DNA"/>
</dbReference>
<keyword evidence="3" id="KW-0472">Membrane</keyword>
<feature type="transmembrane region" description="Helical" evidence="3">
    <location>
        <begin position="46"/>
        <end position="66"/>
    </location>
</feature>
<gene>
    <name evidence="4" type="ORF">Krac_0077</name>
</gene>